<dbReference type="Gene3D" id="3.20.20.190">
    <property type="entry name" value="Phosphatidylinositol (PI) phosphodiesterase"/>
    <property type="match status" value="2"/>
</dbReference>
<evidence type="ECO:0000313" key="2">
    <source>
        <dbReference type="EMBL" id="MXY34757.1"/>
    </source>
</evidence>
<dbReference type="SUPFAM" id="SSF51695">
    <property type="entry name" value="PLC-like phosphodiesterases"/>
    <property type="match status" value="2"/>
</dbReference>
<dbReference type="CDD" id="cd08566">
    <property type="entry name" value="GDPD_AtGDE_like"/>
    <property type="match status" value="1"/>
</dbReference>
<dbReference type="GO" id="GO:0008081">
    <property type="term" value="F:phosphoric diester hydrolase activity"/>
    <property type="evidence" value="ECO:0007669"/>
    <property type="project" value="InterPro"/>
</dbReference>
<feature type="non-terminal residue" evidence="2">
    <location>
        <position position="415"/>
    </location>
</feature>
<sequence>MTKFGWPMAGAGGRPLTIAHRGASGHRTENSLAAFALASDLFAEMWELDLRMSADGVAVVSHDDNLAHVTGRGLRIAGATWSEICSVQLRDGQFVPRLEDVVDLAVERGAGLYIEAKSEGSANAALQVLEVRNFTFAAIGSFNVEWIAALRREGCPYPLSVLVPNGADPFSYSAEAQPDILHLCWRDASSEPHKLITEDLVSRCERDGAAIVLWHEDRREVLDGLEGLPVLGICSGRPETLKPYRHGDDKAPEIVCHRGANFLAPENTREAVRICIDQRFQFVEIDVRTTADGQLVVIHDATLDRTTNGMGPVSSQTLAQIRNLDAGSWKAHGHTGLRVPTLNEILDMAQDRIGVYIEIKDAEPEAVLGEVVKRGMIEAVFFWCWEKEVLRDIRALVPDARLMAPRREYSSLEAA</sequence>
<feature type="domain" description="GP-PDE" evidence="1">
    <location>
        <begin position="252"/>
        <end position="415"/>
    </location>
</feature>
<accession>A0A6B0Y406</accession>
<dbReference type="InterPro" id="IPR030395">
    <property type="entry name" value="GP_PDE_dom"/>
</dbReference>
<dbReference type="AlphaFoldDB" id="A0A6B0Y406"/>
<dbReference type="EMBL" id="VXRY01000484">
    <property type="protein sequence ID" value="MXY34757.1"/>
    <property type="molecule type" value="Genomic_DNA"/>
</dbReference>
<dbReference type="PANTHER" id="PTHR46211">
    <property type="entry name" value="GLYCEROPHOSPHORYL DIESTER PHOSPHODIESTERASE"/>
    <property type="match status" value="1"/>
</dbReference>
<comment type="caution">
    <text evidence="2">The sequence shown here is derived from an EMBL/GenBank/DDBJ whole genome shotgun (WGS) entry which is preliminary data.</text>
</comment>
<organism evidence="2">
    <name type="scientific">Boseongicola sp. SB0664_bin_43</name>
    <dbReference type="NCBI Taxonomy" id="2604844"/>
    <lineage>
        <taxon>Bacteria</taxon>
        <taxon>Pseudomonadati</taxon>
        <taxon>Pseudomonadota</taxon>
        <taxon>Alphaproteobacteria</taxon>
        <taxon>Rhodobacterales</taxon>
        <taxon>Paracoccaceae</taxon>
        <taxon>Boseongicola</taxon>
    </lineage>
</organism>
<proteinExistence type="predicted"/>
<protein>
    <recommendedName>
        <fullName evidence="1">GP-PDE domain-containing protein</fullName>
    </recommendedName>
</protein>
<reference evidence="2" key="1">
    <citation type="submission" date="2019-09" db="EMBL/GenBank/DDBJ databases">
        <title>Characterisation of the sponge microbiome using genome-centric metagenomics.</title>
        <authorList>
            <person name="Engelberts J.P."/>
            <person name="Robbins S.J."/>
            <person name="De Goeij J.M."/>
            <person name="Aranda M."/>
            <person name="Bell S.C."/>
            <person name="Webster N.S."/>
        </authorList>
    </citation>
    <scope>NUCLEOTIDE SEQUENCE</scope>
    <source>
        <strain evidence="2">SB0664_bin_43</strain>
    </source>
</reference>
<name>A0A6B0Y406_9RHOB</name>
<dbReference type="GO" id="GO:0006629">
    <property type="term" value="P:lipid metabolic process"/>
    <property type="evidence" value="ECO:0007669"/>
    <property type="project" value="InterPro"/>
</dbReference>
<dbReference type="Pfam" id="PF03009">
    <property type="entry name" value="GDPD"/>
    <property type="match status" value="2"/>
</dbReference>
<dbReference type="CDD" id="cd08556">
    <property type="entry name" value="GDPD"/>
    <property type="match status" value="1"/>
</dbReference>
<feature type="domain" description="GP-PDE" evidence="1">
    <location>
        <begin position="15"/>
        <end position="245"/>
    </location>
</feature>
<evidence type="ECO:0000259" key="1">
    <source>
        <dbReference type="PROSITE" id="PS51704"/>
    </source>
</evidence>
<gene>
    <name evidence="2" type="ORF">F4Y60_11855</name>
</gene>
<dbReference type="PANTHER" id="PTHR46211:SF1">
    <property type="entry name" value="GLYCEROPHOSPHODIESTER PHOSPHODIESTERASE, CYTOPLASMIC"/>
    <property type="match status" value="1"/>
</dbReference>
<dbReference type="InterPro" id="IPR017946">
    <property type="entry name" value="PLC-like_Pdiesterase_TIM-brl"/>
</dbReference>
<dbReference type="PROSITE" id="PS51704">
    <property type="entry name" value="GP_PDE"/>
    <property type="match status" value="2"/>
</dbReference>